<name>X1JBG5_9ZZZZ</name>
<dbReference type="AlphaFoldDB" id="X1JBG5"/>
<organism evidence="1">
    <name type="scientific">marine sediment metagenome</name>
    <dbReference type="NCBI Taxonomy" id="412755"/>
    <lineage>
        <taxon>unclassified sequences</taxon>
        <taxon>metagenomes</taxon>
        <taxon>ecological metagenomes</taxon>
    </lineage>
</organism>
<dbReference type="EMBL" id="BARU01032092">
    <property type="protein sequence ID" value="GAH67093.1"/>
    <property type="molecule type" value="Genomic_DNA"/>
</dbReference>
<accession>X1JBG5</accession>
<reference evidence="1" key="1">
    <citation type="journal article" date="2014" name="Front. Microbiol.">
        <title>High frequency of phylogenetically diverse reductive dehalogenase-homologous genes in deep subseafloor sedimentary metagenomes.</title>
        <authorList>
            <person name="Kawai M."/>
            <person name="Futagami T."/>
            <person name="Toyoda A."/>
            <person name="Takaki Y."/>
            <person name="Nishi S."/>
            <person name="Hori S."/>
            <person name="Arai W."/>
            <person name="Tsubouchi T."/>
            <person name="Morono Y."/>
            <person name="Uchiyama I."/>
            <person name="Ito T."/>
            <person name="Fujiyama A."/>
            <person name="Inagaki F."/>
            <person name="Takami H."/>
        </authorList>
    </citation>
    <scope>NUCLEOTIDE SEQUENCE</scope>
    <source>
        <strain evidence="1">Expedition CK06-06</strain>
    </source>
</reference>
<comment type="caution">
    <text evidence="1">The sequence shown here is derived from an EMBL/GenBank/DDBJ whole genome shotgun (WGS) entry which is preliminary data.</text>
</comment>
<protein>
    <submittedName>
        <fullName evidence="1">Uncharacterized protein</fullName>
    </submittedName>
</protein>
<evidence type="ECO:0000313" key="1">
    <source>
        <dbReference type="EMBL" id="GAH67093.1"/>
    </source>
</evidence>
<feature type="non-terminal residue" evidence="1">
    <location>
        <position position="99"/>
    </location>
</feature>
<proteinExistence type="predicted"/>
<gene>
    <name evidence="1" type="ORF">S03H2_50655</name>
</gene>
<sequence>MRGKKLLAAFLLGVGFCFISLPSIAEQTYDGYWWNKLNGEQKLFFVCGYNEAMEKTYQGFWIGGLVGYIEENPDKLETIGGDRFRYVKGMYDYYMESEQ</sequence>